<dbReference type="Pfam" id="PF03415">
    <property type="entry name" value="Peptidase_C11"/>
    <property type="match status" value="1"/>
</dbReference>
<dbReference type="PANTHER" id="PTHR37835">
    <property type="entry name" value="ALPHA-CLOSTRIPAIN"/>
    <property type="match status" value="1"/>
</dbReference>
<dbReference type="Proteomes" id="UP000664265">
    <property type="component" value="Unassembled WGS sequence"/>
</dbReference>
<protein>
    <recommendedName>
        <fullName evidence="3">Clostripain family protein</fullName>
    </recommendedName>
</protein>
<comment type="caution">
    <text evidence="1">The sequence shown here is derived from an EMBL/GenBank/DDBJ whole genome shotgun (WGS) entry which is preliminary data.</text>
</comment>
<gene>
    <name evidence="1" type="ORF">JHU38_03055</name>
</gene>
<name>A0ABS3M3S8_9BACT</name>
<accession>A0ABS3M3S8</accession>
<evidence type="ECO:0000313" key="2">
    <source>
        <dbReference type="Proteomes" id="UP000664265"/>
    </source>
</evidence>
<proteinExistence type="predicted"/>
<dbReference type="PROSITE" id="PS51257">
    <property type="entry name" value="PROKAR_LIPOPROTEIN"/>
    <property type="match status" value="1"/>
</dbReference>
<evidence type="ECO:0000313" key="1">
    <source>
        <dbReference type="EMBL" id="MBO1362765.1"/>
    </source>
</evidence>
<dbReference type="InterPro" id="IPR005077">
    <property type="entry name" value="Peptidase_C11"/>
</dbReference>
<dbReference type="RefSeq" id="WP_107580850.1">
    <property type="nucleotide sequence ID" value="NZ_JAERMS010000005.1"/>
</dbReference>
<reference evidence="1 2" key="1">
    <citation type="submission" date="2021-01" db="EMBL/GenBank/DDBJ databases">
        <title>Prevotella A2931 sp. nov.</title>
        <authorList>
            <person name="Buhl M."/>
            <person name="Oberhettinger P."/>
        </authorList>
    </citation>
    <scope>NUCLEOTIDE SEQUENCE [LARGE SCALE GENOMIC DNA]</scope>
    <source>
        <strain evidence="1 2">A2931</strain>
    </source>
</reference>
<keyword evidence="2" id="KW-1185">Reference proteome</keyword>
<dbReference type="EMBL" id="JAERMS010000005">
    <property type="protein sequence ID" value="MBO1362765.1"/>
    <property type="molecule type" value="Genomic_DNA"/>
</dbReference>
<dbReference type="Gene3D" id="3.40.50.11970">
    <property type="match status" value="1"/>
</dbReference>
<dbReference type="PANTHER" id="PTHR37835:SF1">
    <property type="entry name" value="ALPHA-CLOSTRIPAIN"/>
    <property type="match status" value="1"/>
</dbReference>
<sequence>MKKFLSYCILLTTVFSAVSCHKDDVPEPDQYEIPNRTLFVYMPWTGSATSSGNALTDFFNKNITSMKAAINKEKSTHKTDVIVYKANSQNQSVIFRMRFNKTKQQCEFDTLNVNARYHTVSKENLLSLLNLVNSYSHTTSYALLIGSHGSGWTPRGSDETMPRAQSRAFGGIGEETQYDVSDLSYAISHSAIKKTTYICFDDCYMANAETAYELKDVTNHLVASTSEVMGEGMPYGSIFQYMLGEPDYEKWVEGFYNYYQNSDLPYGALSVIRCGTYIEKMAQVMKAINQTYSFDVNKLSSIQYLDGYDNHVFFDLASYVEQLGVLQPLLSNFRDALKDLIVHKKTTDYIYTIYRNPYREGDTAYPQNTFKINTFCGITISDPTRNRTVYTQKENTAWRKATHE</sequence>
<organism evidence="1 2">
    <name type="scientific">Prevotella illustrans</name>
    <dbReference type="NCBI Taxonomy" id="2800387"/>
    <lineage>
        <taxon>Bacteria</taxon>
        <taxon>Pseudomonadati</taxon>
        <taxon>Bacteroidota</taxon>
        <taxon>Bacteroidia</taxon>
        <taxon>Bacteroidales</taxon>
        <taxon>Prevotellaceae</taxon>
        <taxon>Prevotella</taxon>
    </lineage>
</organism>
<evidence type="ECO:0008006" key="3">
    <source>
        <dbReference type="Google" id="ProtNLM"/>
    </source>
</evidence>